<sequence length="138" mass="14709">MNKKSIATVYAWLVVAFIPFITYAGIVNCGNKQPGDGMTNEPCTINDLFGVFVNIFNFLLGMGAIVAMIFLIYGGIKMFLYSVDEEQLAAGKKAVIEALIGLAIILLAYVLVNTLLTVLGVTDPASYFDGSAQSGSTP</sequence>
<keyword evidence="1" id="KW-0812">Transmembrane</keyword>
<dbReference type="Pfam" id="PF18895">
    <property type="entry name" value="T4SS_pilin"/>
    <property type="match status" value="1"/>
</dbReference>
<proteinExistence type="predicted"/>
<dbReference type="InterPro" id="IPR043993">
    <property type="entry name" value="T4SS_pilin"/>
</dbReference>
<dbReference type="EMBL" id="MHHS01000050">
    <property type="protein sequence ID" value="OGY35426.1"/>
    <property type="molecule type" value="Genomic_DNA"/>
</dbReference>
<dbReference type="AlphaFoldDB" id="A0A1G1X5Y7"/>
<dbReference type="Proteomes" id="UP000177941">
    <property type="component" value="Unassembled WGS sequence"/>
</dbReference>
<organism evidence="2 3">
    <name type="scientific">Candidatus Andersenbacteria bacterium RIFCSPHIGHO2_12_FULL_45_11b</name>
    <dbReference type="NCBI Taxonomy" id="1797282"/>
    <lineage>
        <taxon>Bacteria</taxon>
        <taxon>Candidatus Anderseniibacteriota</taxon>
    </lineage>
</organism>
<evidence type="ECO:0000313" key="2">
    <source>
        <dbReference type="EMBL" id="OGY35426.1"/>
    </source>
</evidence>
<evidence type="ECO:0000256" key="1">
    <source>
        <dbReference type="SAM" id="Phobius"/>
    </source>
</evidence>
<reference evidence="2 3" key="1">
    <citation type="journal article" date="2016" name="Nat. Commun.">
        <title>Thousands of microbial genomes shed light on interconnected biogeochemical processes in an aquifer system.</title>
        <authorList>
            <person name="Anantharaman K."/>
            <person name="Brown C.T."/>
            <person name="Hug L.A."/>
            <person name="Sharon I."/>
            <person name="Castelle C.J."/>
            <person name="Probst A.J."/>
            <person name="Thomas B.C."/>
            <person name="Singh A."/>
            <person name="Wilkins M.J."/>
            <person name="Karaoz U."/>
            <person name="Brodie E.L."/>
            <person name="Williams K.H."/>
            <person name="Hubbard S.S."/>
            <person name="Banfield J.F."/>
        </authorList>
    </citation>
    <scope>NUCLEOTIDE SEQUENCE [LARGE SCALE GENOMIC DNA]</scope>
</reference>
<gene>
    <name evidence="2" type="ORF">A3E36_01880</name>
</gene>
<feature type="transmembrane region" description="Helical" evidence="1">
    <location>
        <begin position="7"/>
        <end position="28"/>
    </location>
</feature>
<comment type="caution">
    <text evidence="2">The sequence shown here is derived from an EMBL/GenBank/DDBJ whole genome shotgun (WGS) entry which is preliminary data.</text>
</comment>
<keyword evidence="1" id="KW-0472">Membrane</keyword>
<keyword evidence="1" id="KW-1133">Transmembrane helix</keyword>
<feature type="transmembrane region" description="Helical" evidence="1">
    <location>
        <begin position="94"/>
        <end position="112"/>
    </location>
</feature>
<accession>A0A1G1X5Y7</accession>
<feature type="transmembrane region" description="Helical" evidence="1">
    <location>
        <begin position="48"/>
        <end position="73"/>
    </location>
</feature>
<name>A0A1G1X5Y7_9BACT</name>
<protein>
    <submittedName>
        <fullName evidence="2">Uncharacterized protein</fullName>
    </submittedName>
</protein>
<evidence type="ECO:0000313" key="3">
    <source>
        <dbReference type="Proteomes" id="UP000177941"/>
    </source>
</evidence>